<organism evidence="3 4">
    <name type="scientific">Caballeronia zhejiangensis</name>
    <dbReference type="NCBI Taxonomy" id="871203"/>
    <lineage>
        <taxon>Bacteria</taxon>
        <taxon>Pseudomonadati</taxon>
        <taxon>Pseudomonadota</taxon>
        <taxon>Betaproteobacteria</taxon>
        <taxon>Burkholderiales</taxon>
        <taxon>Burkholderiaceae</taxon>
        <taxon>Caballeronia</taxon>
    </lineage>
</organism>
<dbReference type="Pfam" id="PF00266">
    <property type="entry name" value="Aminotran_5"/>
    <property type="match status" value="1"/>
</dbReference>
<dbReference type="GO" id="GO:0008483">
    <property type="term" value="F:transaminase activity"/>
    <property type="evidence" value="ECO:0007669"/>
    <property type="project" value="UniProtKB-KW"/>
</dbReference>
<sequence>MIPTAKLAAVREQFPVTTRQLYLDSAHQTPLALSVREALEAFLSEGFEMAGPKPVWLRRVEETRESVATFFNAAPTEIAFTKNTSEGLNIAANAVPLRAGDNVVLIEGDHPNNAYAWLNLKRNGIEVRFAPLPDDEIATAKTFEPYIDARTKVVSLSHVTFHAGQVHDLMSIGRLCKARGIYLIVDAMQSVGVIPLDVKALNISVLAAGTHKGLLVPQGLGVLYIADGLDELQPAYLAMSSMANPPADYVARPDDMALRKDARRFEFGNVNLPDLHALHAAIGLIQSVGVAAIQKHVLALGDLLLERLDALGVSVVGPRARGKRNHIYVLKLPVDKWTDYFARNNVRVSPERGGIRVSLAMFNTVGDIERLIEMLRIGLTTGTLAATEQID</sequence>
<keyword evidence="3" id="KW-0032">Aminotransferase</keyword>
<evidence type="ECO:0000256" key="1">
    <source>
        <dbReference type="ARBA" id="ARBA00022898"/>
    </source>
</evidence>
<dbReference type="PANTHER" id="PTHR43586:SF15">
    <property type="entry name" value="BLR3095 PROTEIN"/>
    <property type="match status" value="1"/>
</dbReference>
<dbReference type="Proteomes" id="UP000027451">
    <property type="component" value="Unassembled WGS sequence"/>
</dbReference>
<reference evidence="3 4" key="1">
    <citation type="submission" date="2014-03" db="EMBL/GenBank/DDBJ databases">
        <title>Draft Genome Sequences of Four Burkholderia Strains.</title>
        <authorList>
            <person name="Liu X.Y."/>
            <person name="Li C.X."/>
            <person name="Xu J.H."/>
        </authorList>
    </citation>
    <scope>NUCLEOTIDE SEQUENCE [LARGE SCALE GENOMIC DNA]</scope>
    <source>
        <strain evidence="3 4">OP-1</strain>
    </source>
</reference>
<evidence type="ECO:0000259" key="2">
    <source>
        <dbReference type="Pfam" id="PF00266"/>
    </source>
</evidence>
<evidence type="ECO:0000313" key="3">
    <source>
        <dbReference type="EMBL" id="KDR33938.1"/>
    </source>
</evidence>
<keyword evidence="3" id="KW-0808">Transferase</keyword>
<dbReference type="SUPFAM" id="SSF53383">
    <property type="entry name" value="PLP-dependent transferases"/>
    <property type="match status" value="1"/>
</dbReference>
<dbReference type="Gene3D" id="3.40.640.10">
    <property type="entry name" value="Type I PLP-dependent aspartate aminotransferase-like (Major domain)"/>
    <property type="match status" value="1"/>
</dbReference>
<gene>
    <name evidence="3" type="ORF">BG60_01945</name>
</gene>
<protein>
    <submittedName>
        <fullName evidence="3">Aminotransferase</fullName>
    </submittedName>
</protein>
<dbReference type="InterPro" id="IPR015421">
    <property type="entry name" value="PyrdxlP-dep_Trfase_major"/>
</dbReference>
<dbReference type="RefSeq" id="WP_034470165.1">
    <property type="nucleotide sequence ID" value="NZ_CP084286.1"/>
</dbReference>
<dbReference type="InterPro" id="IPR015424">
    <property type="entry name" value="PyrdxlP-dep_Trfase"/>
</dbReference>
<keyword evidence="1" id="KW-0663">Pyridoxal phosphate</keyword>
<dbReference type="InterPro" id="IPR000192">
    <property type="entry name" value="Aminotrans_V_dom"/>
</dbReference>
<dbReference type="AlphaFoldDB" id="A0A656QVZ8"/>
<dbReference type="InterPro" id="IPR015422">
    <property type="entry name" value="PyrdxlP-dep_Trfase_small"/>
</dbReference>
<proteinExistence type="predicted"/>
<name>A0A656QVZ8_9BURK</name>
<dbReference type="PANTHER" id="PTHR43586">
    <property type="entry name" value="CYSTEINE DESULFURASE"/>
    <property type="match status" value="1"/>
</dbReference>
<accession>A0A656QVZ8</accession>
<feature type="domain" description="Aminotransferase class V" evidence="2">
    <location>
        <begin position="22"/>
        <end position="331"/>
    </location>
</feature>
<evidence type="ECO:0000313" key="4">
    <source>
        <dbReference type="Proteomes" id="UP000027451"/>
    </source>
</evidence>
<keyword evidence="4" id="KW-1185">Reference proteome</keyword>
<dbReference type="Gene3D" id="3.90.1150.10">
    <property type="entry name" value="Aspartate Aminotransferase, domain 1"/>
    <property type="match status" value="1"/>
</dbReference>
<comment type="caution">
    <text evidence="3">The sequence shown here is derived from an EMBL/GenBank/DDBJ whole genome shotgun (WGS) entry which is preliminary data.</text>
</comment>
<dbReference type="EMBL" id="JFHD01000001">
    <property type="protein sequence ID" value="KDR33938.1"/>
    <property type="molecule type" value="Genomic_DNA"/>
</dbReference>